<evidence type="ECO:0000256" key="1">
    <source>
        <dbReference type="SAM" id="SignalP"/>
    </source>
</evidence>
<evidence type="ECO:0000313" key="2">
    <source>
        <dbReference type="EMBL" id="MCF8587174.1"/>
    </source>
</evidence>
<dbReference type="Proteomes" id="UP001200110">
    <property type="component" value="Unassembled WGS sequence"/>
</dbReference>
<accession>A0ABS9INN9</accession>
<feature type="signal peptide" evidence="1">
    <location>
        <begin position="1"/>
        <end position="39"/>
    </location>
</feature>
<evidence type="ECO:0000313" key="3">
    <source>
        <dbReference type="Proteomes" id="UP001200110"/>
    </source>
</evidence>
<sequence>MTRRPPLSPASPLVTAAVAALATVATLAALAVTPTQAQAAPAVRCPQQYVYLHDMAGTATEMADFADTVGTPEQCSFVADYGRTRLTDAVVDAGGAPVAGFAAIDDSAAQVADLMRAEQRTGAEGWTVVAHGAGALVAQRVVQTQTVPKPITGIVAIGPMWRGTNIGFLGDTEDISRRLGTYDAVLRLEKPLIDPWCEGCRELVRGSDLLVSLRRAGLPSHGVRYTNVISPIDGLVSDPLSAALPGMDNRILDPARTRHVTHHFALLSDPSVANDVRHAVGGSTDR</sequence>
<dbReference type="RefSeq" id="WP_236996396.1">
    <property type="nucleotide sequence ID" value="NZ_JAKKOR010000001.1"/>
</dbReference>
<proteinExistence type="predicted"/>
<comment type="caution">
    <text evidence="2">The sequence shown here is derived from an EMBL/GenBank/DDBJ whole genome shotgun (WGS) entry which is preliminary data.</text>
</comment>
<reference evidence="2 3" key="1">
    <citation type="submission" date="2022-01" db="EMBL/GenBank/DDBJ databases">
        <authorList>
            <person name="Huang Y."/>
        </authorList>
    </citation>
    <scope>NUCLEOTIDE SEQUENCE [LARGE SCALE GENOMIC DNA]</scope>
    <source>
        <strain evidence="2 3">HY366</strain>
    </source>
</reference>
<dbReference type="Gene3D" id="3.40.50.1820">
    <property type="entry name" value="alpha/beta hydrolase"/>
    <property type="match status" value="1"/>
</dbReference>
<gene>
    <name evidence="2" type="ORF">L5G33_01675</name>
</gene>
<dbReference type="InterPro" id="IPR029058">
    <property type="entry name" value="AB_hydrolase_fold"/>
</dbReference>
<keyword evidence="3" id="KW-1185">Reference proteome</keyword>
<feature type="chain" id="PRO_5045799600" evidence="1">
    <location>
        <begin position="40"/>
        <end position="286"/>
    </location>
</feature>
<keyword evidence="1" id="KW-0732">Signal</keyword>
<dbReference type="SUPFAM" id="SSF53474">
    <property type="entry name" value="alpha/beta-Hydrolases"/>
    <property type="match status" value="1"/>
</dbReference>
<organism evidence="2 3">
    <name type="scientific">Gordonia liuliyuniae</name>
    <dbReference type="NCBI Taxonomy" id="2911517"/>
    <lineage>
        <taxon>Bacteria</taxon>
        <taxon>Bacillati</taxon>
        <taxon>Actinomycetota</taxon>
        <taxon>Actinomycetes</taxon>
        <taxon>Mycobacteriales</taxon>
        <taxon>Gordoniaceae</taxon>
        <taxon>Gordonia</taxon>
    </lineage>
</organism>
<dbReference type="EMBL" id="JAKKOR010000001">
    <property type="protein sequence ID" value="MCF8587174.1"/>
    <property type="molecule type" value="Genomic_DNA"/>
</dbReference>
<protein>
    <submittedName>
        <fullName evidence="2">Lipase</fullName>
    </submittedName>
</protein>
<name>A0ABS9INN9_9ACTN</name>